<dbReference type="GO" id="GO:0061630">
    <property type="term" value="F:ubiquitin protein ligase activity"/>
    <property type="evidence" value="ECO:0007669"/>
    <property type="project" value="TreeGrafter"/>
</dbReference>
<evidence type="ECO:0000256" key="3">
    <source>
        <dbReference type="ARBA" id="ARBA00022833"/>
    </source>
</evidence>
<dbReference type="PANTHER" id="PTHR45931">
    <property type="entry name" value="SI:CH211-59O9.10"/>
    <property type="match status" value="1"/>
</dbReference>
<evidence type="ECO:0000259" key="6">
    <source>
        <dbReference type="PROSITE" id="PS50089"/>
    </source>
</evidence>
<evidence type="ECO:0000256" key="1">
    <source>
        <dbReference type="ARBA" id="ARBA00022723"/>
    </source>
</evidence>
<dbReference type="GO" id="GO:0005634">
    <property type="term" value="C:nucleus"/>
    <property type="evidence" value="ECO:0007669"/>
    <property type="project" value="TreeGrafter"/>
</dbReference>
<dbReference type="GO" id="GO:0008270">
    <property type="term" value="F:zinc ion binding"/>
    <property type="evidence" value="ECO:0007669"/>
    <property type="project" value="UniProtKB-KW"/>
</dbReference>
<dbReference type="SUPFAM" id="SSF57850">
    <property type="entry name" value="RING/U-box"/>
    <property type="match status" value="1"/>
</dbReference>
<keyword evidence="5" id="KW-0472">Membrane</keyword>
<dbReference type="Proteomes" id="UP001178507">
    <property type="component" value="Unassembled WGS sequence"/>
</dbReference>
<protein>
    <recommendedName>
        <fullName evidence="6">RING-type domain-containing protein</fullName>
    </recommendedName>
</protein>
<feature type="domain" description="RING-type" evidence="6">
    <location>
        <begin position="85"/>
        <end position="127"/>
    </location>
</feature>
<keyword evidence="5" id="KW-0812">Transmembrane</keyword>
<evidence type="ECO:0000256" key="4">
    <source>
        <dbReference type="PROSITE-ProRule" id="PRU00175"/>
    </source>
</evidence>
<dbReference type="PANTHER" id="PTHR45931:SF3">
    <property type="entry name" value="RING ZINC FINGER-CONTAINING PROTEIN"/>
    <property type="match status" value="1"/>
</dbReference>
<dbReference type="InterPro" id="IPR051834">
    <property type="entry name" value="RING_finger_E3_ligase"/>
</dbReference>
<gene>
    <name evidence="7" type="ORF">EVOR1521_LOCUS18165</name>
</gene>
<keyword evidence="3" id="KW-0862">Zinc</keyword>
<dbReference type="EMBL" id="CAUJNA010002513">
    <property type="protein sequence ID" value="CAJ1393261.1"/>
    <property type="molecule type" value="Genomic_DNA"/>
</dbReference>
<evidence type="ECO:0000313" key="7">
    <source>
        <dbReference type="EMBL" id="CAJ1393261.1"/>
    </source>
</evidence>
<keyword evidence="1" id="KW-0479">Metal-binding</keyword>
<dbReference type="AlphaFoldDB" id="A0AA36N7H1"/>
<evidence type="ECO:0000313" key="8">
    <source>
        <dbReference type="Proteomes" id="UP001178507"/>
    </source>
</evidence>
<sequence>MAERGPGDEASASEQDLLAEEVLFVILSVALLVVCSVVAWQLAQLYRLLLQERSVRQFRPRAGLGLPAADLQSLLAEPAPDASECCVCLQEIEESTPSLRLQCCSHIYHHSCIVEWLRVVASCPMCRQHVGSQSEAADVGP</sequence>
<keyword evidence="2 4" id="KW-0863">Zinc-finger</keyword>
<dbReference type="PROSITE" id="PS50089">
    <property type="entry name" value="ZF_RING_2"/>
    <property type="match status" value="1"/>
</dbReference>
<comment type="caution">
    <text evidence="7">The sequence shown here is derived from an EMBL/GenBank/DDBJ whole genome shotgun (WGS) entry which is preliminary data.</text>
</comment>
<dbReference type="SMART" id="SM00184">
    <property type="entry name" value="RING"/>
    <property type="match status" value="1"/>
</dbReference>
<dbReference type="InterPro" id="IPR013083">
    <property type="entry name" value="Znf_RING/FYVE/PHD"/>
</dbReference>
<evidence type="ECO:0000256" key="2">
    <source>
        <dbReference type="ARBA" id="ARBA00022771"/>
    </source>
</evidence>
<keyword evidence="5" id="KW-1133">Transmembrane helix</keyword>
<organism evidence="7 8">
    <name type="scientific">Effrenium voratum</name>
    <dbReference type="NCBI Taxonomy" id="2562239"/>
    <lineage>
        <taxon>Eukaryota</taxon>
        <taxon>Sar</taxon>
        <taxon>Alveolata</taxon>
        <taxon>Dinophyceae</taxon>
        <taxon>Suessiales</taxon>
        <taxon>Symbiodiniaceae</taxon>
        <taxon>Effrenium</taxon>
    </lineage>
</organism>
<accession>A0AA36N7H1</accession>
<dbReference type="Gene3D" id="3.30.40.10">
    <property type="entry name" value="Zinc/RING finger domain, C3HC4 (zinc finger)"/>
    <property type="match status" value="1"/>
</dbReference>
<dbReference type="InterPro" id="IPR001841">
    <property type="entry name" value="Znf_RING"/>
</dbReference>
<reference evidence="7" key="1">
    <citation type="submission" date="2023-08" db="EMBL/GenBank/DDBJ databases">
        <authorList>
            <person name="Chen Y."/>
            <person name="Shah S."/>
            <person name="Dougan E. K."/>
            <person name="Thang M."/>
            <person name="Chan C."/>
        </authorList>
    </citation>
    <scope>NUCLEOTIDE SEQUENCE</scope>
</reference>
<keyword evidence="8" id="KW-1185">Reference proteome</keyword>
<proteinExistence type="predicted"/>
<dbReference type="GO" id="GO:0006511">
    <property type="term" value="P:ubiquitin-dependent protein catabolic process"/>
    <property type="evidence" value="ECO:0007669"/>
    <property type="project" value="TreeGrafter"/>
</dbReference>
<feature type="transmembrane region" description="Helical" evidence="5">
    <location>
        <begin position="22"/>
        <end position="43"/>
    </location>
</feature>
<dbReference type="Pfam" id="PF13639">
    <property type="entry name" value="zf-RING_2"/>
    <property type="match status" value="1"/>
</dbReference>
<name>A0AA36N7H1_9DINO</name>
<evidence type="ECO:0000256" key="5">
    <source>
        <dbReference type="SAM" id="Phobius"/>
    </source>
</evidence>